<evidence type="ECO:0000313" key="4">
    <source>
        <dbReference type="Proteomes" id="UP001201980"/>
    </source>
</evidence>
<dbReference type="PROSITE" id="PS51762">
    <property type="entry name" value="GH16_2"/>
    <property type="match status" value="1"/>
</dbReference>
<keyword evidence="4" id="KW-1185">Reference proteome</keyword>
<dbReference type="Pfam" id="PF00722">
    <property type="entry name" value="Glyco_hydro_16"/>
    <property type="match status" value="1"/>
</dbReference>
<keyword evidence="3" id="KW-0378">Hydrolase</keyword>
<feature type="chain" id="PRO_5042022843" evidence="1">
    <location>
        <begin position="27"/>
        <end position="376"/>
    </location>
</feature>
<keyword evidence="1" id="KW-0732">Signal</keyword>
<name>A0AAD5WX99_9PEZI</name>
<proteinExistence type="predicted"/>
<organism evidence="3 4">
    <name type="scientific">Zalerion maritima</name>
    <dbReference type="NCBI Taxonomy" id="339359"/>
    <lineage>
        <taxon>Eukaryota</taxon>
        <taxon>Fungi</taxon>
        <taxon>Dikarya</taxon>
        <taxon>Ascomycota</taxon>
        <taxon>Pezizomycotina</taxon>
        <taxon>Sordariomycetes</taxon>
        <taxon>Lulworthiomycetidae</taxon>
        <taxon>Lulworthiales</taxon>
        <taxon>Lulworthiaceae</taxon>
        <taxon>Zalerion</taxon>
    </lineage>
</organism>
<dbReference type="InterPro" id="IPR013320">
    <property type="entry name" value="ConA-like_dom_sf"/>
</dbReference>
<dbReference type="Gene3D" id="2.60.120.200">
    <property type="match status" value="1"/>
</dbReference>
<dbReference type="SUPFAM" id="SSF49899">
    <property type="entry name" value="Concanavalin A-like lectins/glucanases"/>
    <property type="match status" value="1"/>
</dbReference>
<dbReference type="CDD" id="cd00413">
    <property type="entry name" value="Glyco_hydrolase_16"/>
    <property type="match status" value="1"/>
</dbReference>
<dbReference type="PANTHER" id="PTHR38121:SF5">
    <property type="entry name" value="GH16 DOMAIN-CONTAINING PROTEIN"/>
    <property type="match status" value="1"/>
</dbReference>
<dbReference type="PANTHER" id="PTHR38121">
    <property type="entry name" value="GH16 DOMAIN-CONTAINING PROTEIN"/>
    <property type="match status" value="1"/>
</dbReference>
<dbReference type="EMBL" id="JAKWBI020000017">
    <property type="protein sequence ID" value="KAJ2906210.1"/>
    <property type="molecule type" value="Genomic_DNA"/>
</dbReference>
<dbReference type="PROSITE" id="PS51257">
    <property type="entry name" value="PROKAR_LIPOPROTEIN"/>
    <property type="match status" value="1"/>
</dbReference>
<dbReference type="InterPro" id="IPR000757">
    <property type="entry name" value="Beta-glucanase-like"/>
</dbReference>
<feature type="signal peptide" evidence="1">
    <location>
        <begin position="1"/>
        <end position="26"/>
    </location>
</feature>
<dbReference type="Proteomes" id="UP001201980">
    <property type="component" value="Unassembled WGS sequence"/>
</dbReference>
<dbReference type="AlphaFoldDB" id="A0AAD5WX99"/>
<protein>
    <submittedName>
        <fullName evidence="3">Glycoside hydrolase family 16 protein</fullName>
    </submittedName>
</protein>
<gene>
    <name evidence="3" type="ORF">MKZ38_002635</name>
</gene>
<sequence>MSPRSVARRLPAIISLLVSGASFATAACECGYVSSADSGSSALFTDLLETDFLHLEDLSTNTDWAAQKFNLEKADARGKYGEKFTPDNLVTNAISDSTKFTGEGEDGGDPGLILTVSNGLEEGMVPSAEISSDRLDMFYGTYRAGMKLTDVDGTCAAFFWYFNDTQEIDMEFLSTEFNYDNDTYPVNLVLQSREAAADGYDAAGTNDFAKVDLPFNPTTDFHEYRLDFITDRVVFYADGQALATMNGSAVPTSAGHLMLSHWSNGNPLWSGGPPETDAPISVSYVKAYFNSSNTQRQSDWENRCTDINAVNATCNIPDVTADNNDAATFFFTQQENMTVNQTVSGQDSASHRSVAPLTYVIASSVLYVSGCLFGVW</sequence>
<reference evidence="3" key="1">
    <citation type="submission" date="2022-07" db="EMBL/GenBank/DDBJ databases">
        <title>Draft genome sequence of Zalerion maritima ATCC 34329, a (micro)plastics degrading marine fungus.</title>
        <authorList>
            <person name="Paco A."/>
            <person name="Goncalves M.F.M."/>
            <person name="Rocha-Santos T.A.P."/>
            <person name="Alves A."/>
        </authorList>
    </citation>
    <scope>NUCLEOTIDE SEQUENCE</scope>
    <source>
        <strain evidence="3">ATCC 34329</strain>
    </source>
</reference>
<accession>A0AAD5WX99</accession>
<evidence type="ECO:0000313" key="3">
    <source>
        <dbReference type="EMBL" id="KAJ2906210.1"/>
    </source>
</evidence>
<dbReference type="GO" id="GO:0005975">
    <property type="term" value="P:carbohydrate metabolic process"/>
    <property type="evidence" value="ECO:0007669"/>
    <property type="project" value="InterPro"/>
</dbReference>
<feature type="domain" description="GH16" evidence="2">
    <location>
        <begin position="38"/>
        <end position="293"/>
    </location>
</feature>
<evidence type="ECO:0000259" key="2">
    <source>
        <dbReference type="PROSITE" id="PS51762"/>
    </source>
</evidence>
<dbReference type="GO" id="GO:0004553">
    <property type="term" value="F:hydrolase activity, hydrolyzing O-glycosyl compounds"/>
    <property type="evidence" value="ECO:0007669"/>
    <property type="project" value="InterPro"/>
</dbReference>
<comment type="caution">
    <text evidence="3">The sequence shown here is derived from an EMBL/GenBank/DDBJ whole genome shotgun (WGS) entry which is preliminary data.</text>
</comment>
<evidence type="ECO:0000256" key="1">
    <source>
        <dbReference type="SAM" id="SignalP"/>
    </source>
</evidence>